<evidence type="ECO:0000313" key="2">
    <source>
        <dbReference type="Proteomes" id="UP001055940"/>
    </source>
</evidence>
<dbReference type="EMBL" id="CP099838">
    <property type="protein sequence ID" value="USY23600.1"/>
    <property type="molecule type" value="Genomic_DNA"/>
</dbReference>
<gene>
    <name evidence="1" type="ORF">NE857_33770</name>
</gene>
<name>A0ABY5DK02_9ACTN</name>
<keyword evidence="2" id="KW-1185">Reference proteome</keyword>
<organism evidence="1 2">
    <name type="scientific">Nocardiopsis exhalans</name>
    <dbReference type="NCBI Taxonomy" id="163604"/>
    <lineage>
        <taxon>Bacteria</taxon>
        <taxon>Bacillati</taxon>
        <taxon>Actinomycetota</taxon>
        <taxon>Actinomycetes</taxon>
        <taxon>Streptosporangiales</taxon>
        <taxon>Nocardiopsidaceae</taxon>
        <taxon>Nocardiopsis</taxon>
    </lineage>
</organism>
<geneLocation type="plasmid" evidence="1 2">
    <name>unnamed1</name>
</geneLocation>
<dbReference type="Proteomes" id="UP001055940">
    <property type="component" value="Plasmid unnamed1"/>
</dbReference>
<accession>A0ABY5DK02</accession>
<proteinExistence type="predicted"/>
<protein>
    <submittedName>
        <fullName evidence="1">Uncharacterized protein</fullName>
    </submittedName>
</protein>
<reference evidence="1" key="1">
    <citation type="submission" date="2022-06" db="EMBL/GenBank/DDBJ databases">
        <authorList>
            <person name="Ping M."/>
        </authorList>
    </citation>
    <scope>NUCLEOTIDE SEQUENCE</scope>
    <source>
        <strain evidence="1">JCM11759T</strain>
        <plasmid evidence="1">unnamed1</plasmid>
    </source>
</reference>
<keyword evidence="1" id="KW-0614">Plasmid</keyword>
<dbReference type="RefSeq" id="WP_254422254.1">
    <property type="nucleotide sequence ID" value="NZ_BAAAJB010000040.1"/>
</dbReference>
<evidence type="ECO:0000313" key="1">
    <source>
        <dbReference type="EMBL" id="USY23600.1"/>
    </source>
</evidence>
<sequence>MPMLGTPSPDITITTVMTNGRNHLATYPTGYPTGTHDAVKAARFLAHADGVARVVVAHGPDRYRPNRPAGQICDIPAIRFAPDFNGPRPAPFKVERALREHIHDSYAEAVRVAIIHGDRDRADRMTRARDHAAARYAQAPDPEDAAIREMTDERDYVATLYAQEFNVS</sequence>